<protein>
    <submittedName>
        <fullName evidence="1">Uncharacterized protein</fullName>
    </submittedName>
</protein>
<dbReference type="AlphaFoldDB" id="A0A835YID1"/>
<name>A0A835YID1_9STRA</name>
<evidence type="ECO:0000313" key="1">
    <source>
        <dbReference type="EMBL" id="KAG5175086.1"/>
    </source>
</evidence>
<organism evidence="1 2">
    <name type="scientific">Tribonema minus</name>
    <dbReference type="NCBI Taxonomy" id="303371"/>
    <lineage>
        <taxon>Eukaryota</taxon>
        <taxon>Sar</taxon>
        <taxon>Stramenopiles</taxon>
        <taxon>Ochrophyta</taxon>
        <taxon>PX clade</taxon>
        <taxon>Xanthophyceae</taxon>
        <taxon>Tribonematales</taxon>
        <taxon>Tribonemataceae</taxon>
        <taxon>Tribonema</taxon>
    </lineage>
</organism>
<evidence type="ECO:0000313" key="2">
    <source>
        <dbReference type="Proteomes" id="UP000664859"/>
    </source>
</evidence>
<accession>A0A835YID1</accession>
<proteinExistence type="predicted"/>
<sequence>MTHCHKDGSSQECEHVLGSGLLSSNRRVLRPILVCISLHGLYAAYIGSAHANYPLMAHVYSLRVARAASSEFAVTDYVIWTAVVVLNCKCASFMLNVCSDGAGAMG</sequence>
<dbReference type="EMBL" id="JAFCMP010000554">
    <property type="protein sequence ID" value="KAG5175086.1"/>
    <property type="molecule type" value="Genomic_DNA"/>
</dbReference>
<keyword evidence="2" id="KW-1185">Reference proteome</keyword>
<reference evidence="1" key="1">
    <citation type="submission" date="2021-02" db="EMBL/GenBank/DDBJ databases">
        <title>First Annotated Genome of the Yellow-green Alga Tribonema minus.</title>
        <authorList>
            <person name="Mahan K.M."/>
        </authorList>
    </citation>
    <scope>NUCLEOTIDE SEQUENCE</scope>
    <source>
        <strain evidence="1">UTEX B ZZ1240</strain>
    </source>
</reference>
<dbReference type="Proteomes" id="UP000664859">
    <property type="component" value="Unassembled WGS sequence"/>
</dbReference>
<comment type="caution">
    <text evidence="1">The sequence shown here is derived from an EMBL/GenBank/DDBJ whole genome shotgun (WGS) entry which is preliminary data.</text>
</comment>
<gene>
    <name evidence="1" type="ORF">JKP88DRAFT_100880</name>
</gene>